<dbReference type="InterPro" id="IPR006379">
    <property type="entry name" value="HAD-SF_hydro_IIB"/>
</dbReference>
<name>A0A2H0KM51_9BACT</name>
<dbReference type="Proteomes" id="UP000229570">
    <property type="component" value="Unassembled WGS sequence"/>
</dbReference>
<dbReference type="GO" id="GO:0005829">
    <property type="term" value="C:cytosol"/>
    <property type="evidence" value="ECO:0007669"/>
    <property type="project" value="TreeGrafter"/>
</dbReference>
<dbReference type="Gene3D" id="3.40.50.1000">
    <property type="entry name" value="HAD superfamily/HAD-like"/>
    <property type="match status" value="1"/>
</dbReference>
<evidence type="ECO:0008006" key="3">
    <source>
        <dbReference type="Google" id="ProtNLM"/>
    </source>
</evidence>
<dbReference type="Pfam" id="PF08282">
    <property type="entry name" value="Hydrolase_3"/>
    <property type="match status" value="1"/>
</dbReference>
<dbReference type="GO" id="GO:0000287">
    <property type="term" value="F:magnesium ion binding"/>
    <property type="evidence" value="ECO:0007669"/>
    <property type="project" value="TreeGrafter"/>
</dbReference>
<sequence length="284" mass="31576">MIKAIILDVDGVIVGEKIGFNSPYPHPDVINRLKKIRQKGISISLCTAKPHYSIQKIIDDAGLNNLHITNGGGVVIDPIDNLILKKHVINKEQCKKVIKQYLDNAVYTEFYSVNEYFIQESQKSELTKTHIHILQRDPHVVSSLIDEVQKQDIVKIMPIAKNEDDKKCLTELFEPFKNDLTLSWGIHPIALPHLFGIITAKGISKKQAALEIANSIGVKPEEMLGVGDSSSDWQFIESCGYGGAMGNASDELKKLVCSKGKEKSFVGKSVDENGILDIFNYFSV</sequence>
<comment type="caution">
    <text evidence="1">The sequence shown here is derived from an EMBL/GenBank/DDBJ whole genome shotgun (WGS) entry which is preliminary data.</text>
</comment>
<dbReference type="PANTHER" id="PTHR10000">
    <property type="entry name" value="PHOSPHOSERINE PHOSPHATASE"/>
    <property type="match status" value="1"/>
</dbReference>
<dbReference type="InterPro" id="IPR023214">
    <property type="entry name" value="HAD_sf"/>
</dbReference>
<dbReference type="Gene3D" id="3.30.1240.10">
    <property type="match status" value="1"/>
</dbReference>
<gene>
    <name evidence="1" type="ORF">COV86_03700</name>
</gene>
<dbReference type="AlphaFoldDB" id="A0A2H0KM51"/>
<dbReference type="EMBL" id="PCVL01000053">
    <property type="protein sequence ID" value="PIQ72315.1"/>
    <property type="molecule type" value="Genomic_DNA"/>
</dbReference>
<dbReference type="NCBIfam" id="TIGR01484">
    <property type="entry name" value="HAD-SF-IIB"/>
    <property type="match status" value="1"/>
</dbReference>
<dbReference type="GO" id="GO:0016791">
    <property type="term" value="F:phosphatase activity"/>
    <property type="evidence" value="ECO:0007669"/>
    <property type="project" value="TreeGrafter"/>
</dbReference>
<evidence type="ECO:0000313" key="2">
    <source>
        <dbReference type="Proteomes" id="UP000229570"/>
    </source>
</evidence>
<evidence type="ECO:0000313" key="1">
    <source>
        <dbReference type="EMBL" id="PIQ72315.1"/>
    </source>
</evidence>
<protein>
    <recommendedName>
        <fullName evidence="3">Hydrolase</fullName>
    </recommendedName>
</protein>
<dbReference type="PANTHER" id="PTHR10000:SF8">
    <property type="entry name" value="HAD SUPERFAMILY HYDROLASE-LIKE, TYPE 3"/>
    <property type="match status" value="1"/>
</dbReference>
<dbReference type="InterPro" id="IPR036412">
    <property type="entry name" value="HAD-like_sf"/>
</dbReference>
<proteinExistence type="predicted"/>
<organism evidence="1 2">
    <name type="scientific">Candidatus Roizmanbacteria bacterium CG11_big_fil_rev_8_21_14_0_20_35_14</name>
    <dbReference type="NCBI Taxonomy" id="1974855"/>
    <lineage>
        <taxon>Bacteria</taxon>
        <taxon>Candidatus Roizmaniibacteriota</taxon>
    </lineage>
</organism>
<reference evidence="1 2" key="1">
    <citation type="submission" date="2017-09" db="EMBL/GenBank/DDBJ databases">
        <title>Depth-based differentiation of microbial function through sediment-hosted aquifers and enrichment of novel symbionts in the deep terrestrial subsurface.</title>
        <authorList>
            <person name="Probst A.J."/>
            <person name="Ladd B."/>
            <person name="Jarett J.K."/>
            <person name="Geller-Mcgrath D.E."/>
            <person name="Sieber C.M."/>
            <person name="Emerson J.B."/>
            <person name="Anantharaman K."/>
            <person name="Thomas B.C."/>
            <person name="Malmstrom R."/>
            <person name="Stieglmeier M."/>
            <person name="Klingl A."/>
            <person name="Woyke T."/>
            <person name="Ryan C.M."/>
            <person name="Banfield J.F."/>
        </authorList>
    </citation>
    <scope>NUCLEOTIDE SEQUENCE [LARGE SCALE GENOMIC DNA]</scope>
    <source>
        <strain evidence="1">CG11_big_fil_rev_8_21_14_0_20_35_14</strain>
    </source>
</reference>
<dbReference type="SUPFAM" id="SSF56784">
    <property type="entry name" value="HAD-like"/>
    <property type="match status" value="1"/>
</dbReference>
<accession>A0A2H0KM51</accession>